<dbReference type="AlphaFoldDB" id="A0A371I7R2"/>
<proteinExistence type="predicted"/>
<feature type="non-terminal residue" evidence="1">
    <location>
        <position position="1"/>
    </location>
</feature>
<protein>
    <recommendedName>
        <fullName evidence="3">Copia protein</fullName>
    </recommendedName>
</protein>
<evidence type="ECO:0000313" key="1">
    <source>
        <dbReference type="EMBL" id="RDY11083.1"/>
    </source>
</evidence>
<name>A0A371I7R2_MUCPR</name>
<comment type="caution">
    <text evidence="1">The sequence shown here is derived from an EMBL/GenBank/DDBJ whole genome shotgun (WGS) entry which is preliminary data.</text>
</comment>
<accession>A0A371I7R2</accession>
<dbReference type="Proteomes" id="UP000257109">
    <property type="component" value="Unassembled WGS sequence"/>
</dbReference>
<dbReference type="EMBL" id="QJKJ01000712">
    <property type="protein sequence ID" value="RDY11083.1"/>
    <property type="molecule type" value="Genomic_DNA"/>
</dbReference>
<evidence type="ECO:0000313" key="2">
    <source>
        <dbReference type="Proteomes" id="UP000257109"/>
    </source>
</evidence>
<organism evidence="1 2">
    <name type="scientific">Mucuna pruriens</name>
    <name type="common">Velvet bean</name>
    <name type="synonym">Dolichos pruriens</name>
    <dbReference type="NCBI Taxonomy" id="157652"/>
    <lineage>
        <taxon>Eukaryota</taxon>
        <taxon>Viridiplantae</taxon>
        <taxon>Streptophyta</taxon>
        <taxon>Embryophyta</taxon>
        <taxon>Tracheophyta</taxon>
        <taxon>Spermatophyta</taxon>
        <taxon>Magnoliopsida</taxon>
        <taxon>eudicotyledons</taxon>
        <taxon>Gunneridae</taxon>
        <taxon>Pentapetalae</taxon>
        <taxon>rosids</taxon>
        <taxon>fabids</taxon>
        <taxon>Fabales</taxon>
        <taxon>Fabaceae</taxon>
        <taxon>Papilionoideae</taxon>
        <taxon>50 kb inversion clade</taxon>
        <taxon>NPAAA clade</taxon>
        <taxon>indigoferoid/millettioid clade</taxon>
        <taxon>Phaseoleae</taxon>
        <taxon>Mucuna</taxon>
    </lineage>
</organism>
<keyword evidence="2" id="KW-1185">Reference proteome</keyword>
<sequence length="81" mass="9335">MSMTQFSTWQIDAYQFTSINLGMSITQLRHSNSRYLSKGKTFGITLIATSLHIDNTNIIQIAANPIYYERRKHIKVDCHSI</sequence>
<reference evidence="1" key="1">
    <citation type="submission" date="2018-05" db="EMBL/GenBank/DDBJ databases">
        <title>Draft genome of Mucuna pruriens seed.</title>
        <authorList>
            <person name="Nnadi N.E."/>
            <person name="Vos R."/>
            <person name="Hasami M.H."/>
            <person name="Devisetty U.K."/>
            <person name="Aguiy J.C."/>
        </authorList>
    </citation>
    <scope>NUCLEOTIDE SEQUENCE [LARGE SCALE GENOMIC DNA]</scope>
    <source>
        <strain evidence="1">JCA_2017</strain>
    </source>
</reference>
<evidence type="ECO:0008006" key="3">
    <source>
        <dbReference type="Google" id="ProtNLM"/>
    </source>
</evidence>
<gene>
    <name evidence="1" type="ORF">CR513_04311</name>
</gene>